<gene>
    <name evidence="2" type="ORF">NCTC12742_00416</name>
</gene>
<reference evidence="2 3" key="1">
    <citation type="submission" date="2018-12" db="EMBL/GenBank/DDBJ databases">
        <authorList>
            <consortium name="Pathogen Informatics"/>
        </authorList>
    </citation>
    <scope>NUCLEOTIDE SEQUENCE [LARGE SCALE GENOMIC DNA]</scope>
    <source>
        <strain evidence="2 3">NCTC12742</strain>
    </source>
</reference>
<evidence type="ECO:0000256" key="1">
    <source>
        <dbReference type="SAM" id="SignalP"/>
    </source>
</evidence>
<evidence type="ECO:0000313" key="2">
    <source>
        <dbReference type="EMBL" id="VEJ49896.1"/>
    </source>
</evidence>
<dbReference type="Gene3D" id="2.40.128.200">
    <property type="match status" value="1"/>
</dbReference>
<feature type="chain" id="PRO_5019584814" evidence="1">
    <location>
        <begin position="22"/>
        <end position="115"/>
    </location>
</feature>
<feature type="signal peptide" evidence="1">
    <location>
        <begin position="1"/>
        <end position="21"/>
    </location>
</feature>
<keyword evidence="3" id="KW-1185">Reference proteome</keyword>
<accession>A0A448VJF0</accession>
<sequence>MKHLLTLSIVLACAACGSVKAVRPEAPAPAIAETPSYTIQYQTGKGKQRIVAHYLNGHSPLTVELRQGNTVETLTQINAWSKGAEYANKTTRWHVQEGFATLTRKGKKTIFNEIE</sequence>
<evidence type="ECO:0000313" key="3">
    <source>
        <dbReference type="Proteomes" id="UP000272771"/>
    </source>
</evidence>
<protein>
    <submittedName>
        <fullName evidence="2">Uncharacterized protein</fullName>
    </submittedName>
</protein>
<dbReference type="SUPFAM" id="SSF141488">
    <property type="entry name" value="YdhA-like"/>
    <property type="match status" value="1"/>
</dbReference>
<organism evidence="2 3">
    <name type="scientific">Neisseria weaveri</name>
    <dbReference type="NCBI Taxonomy" id="28091"/>
    <lineage>
        <taxon>Bacteria</taxon>
        <taxon>Pseudomonadati</taxon>
        <taxon>Pseudomonadota</taxon>
        <taxon>Betaproteobacteria</taxon>
        <taxon>Neisseriales</taxon>
        <taxon>Neisseriaceae</taxon>
        <taxon>Neisseria</taxon>
    </lineage>
</organism>
<dbReference type="RefSeq" id="WP_004285055.1">
    <property type="nucleotide sequence ID" value="NZ_CAUJRG010000006.1"/>
</dbReference>
<proteinExistence type="predicted"/>
<dbReference type="STRING" id="28091.SAMEA3174300_01096"/>
<dbReference type="KEGG" id="nwe:SAMEA3174300_1096"/>
<name>A0A448VJF0_9NEIS</name>
<dbReference type="Proteomes" id="UP000272771">
    <property type="component" value="Chromosome"/>
</dbReference>
<dbReference type="InterPro" id="IPR036328">
    <property type="entry name" value="MliC_sf"/>
</dbReference>
<dbReference type="OrthoDB" id="8602117at2"/>
<dbReference type="EMBL" id="LR134533">
    <property type="protein sequence ID" value="VEJ49896.1"/>
    <property type="molecule type" value="Genomic_DNA"/>
</dbReference>
<keyword evidence="1" id="KW-0732">Signal</keyword>
<dbReference type="AlphaFoldDB" id="A0A448VJF0"/>